<dbReference type="GO" id="GO:0036440">
    <property type="term" value="F:citrate synthase activity"/>
    <property type="evidence" value="ECO:0007669"/>
    <property type="project" value="UniProtKB-EC"/>
</dbReference>
<dbReference type="UniPathway" id="UPA00223">
    <property type="reaction ID" value="UER00717"/>
</dbReference>
<sequence length="111" mass="12541">MILAKTLSKEVLEEYGEQLYKTSEAATDFFEQKYQKYANPELYVAVLLGTLGFQPKEVSSIIFMGRLAGVCAHIIEENSPMRLLFRGNSLYTSPATHPVVPLEERELQSPE</sequence>
<dbReference type="EMBL" id="CAADFE010000028">
    <property type="protein sequence ID" value="VFJ71643.1"/>
    <property type="molecule type" value="Genomic_DNA"/>
</dbReference>
<accession>A0A450TST9</accession>
<organism evidence="3">
    <name type="scientific">Candidatus Kentrum sp. FW</name>
    <dbReference type="NCBI Taxonomy" id="2126338"/>
    <lineage>
        <taxon>Bacteria</taxon>
        <taxon>Pseudomonadati</taxon>
        <taxon>Pseudomonadota</taxon>
        <taxon>Gammaproteobacteria</taxon>
        <taxon>Candidatus Kentrum</taxon>
    </lineage>
</organism>
<dbReference type="SUPFAM" id="SSF48256">
    <property type="entry name" value="Citrate synthase"/>
    <property type="match status" value="1"/>
</dbReference>
<dbReference type="EC" id="2.3.3.16" evidence="2"/>
<proteinExistence type="predicted"/>
<gene>
    <name evidence="3" type="ORF">BECKFW1821C_GA0114237_102811</name>
</gene>
<name>A0A450TST9_9GAMM</name>
<dbReference type="InterPro" id="IPR016142">
    <property type="entry name" value="Citrate_synth-like_lrg_a-sub"/>
</dbReference>
<evidence type="ECO:0000313" key="3">
    <source>
        <dbReference type="EMBL" id="VFJ71643.1"/>
    </source>
</evidence>
<dbReference type="InterPro" id="IPR002020">
    <property type="entry name" value="Citrate_synthase"/>
</dbReference>
<dbReference type="Gene3D" id="1.10.580.10">
    <property type="entry name" value="Citrate Synthase, domain 1"/>
    <property type="match status" value="1"/>
</dbReference>
<dbReference type="InterPro" id="IPR016143">
    <property type="entry name" value="Citrate_synth-like_sm_a-sub"/>
</dbReference>
<dbReference type="InterPro" id="IPR036969">
    <property type="entry name" value="Citrate_synthase_sf"/>
</dbReference>
<evidence type="ECO:0000256" key="1">
    <source>
        <dbReference type="ARBA" id="ARBA00004751"/>
    </source>
</evidence>
<dbReference type="Pfam" id="PF00285">
    <property type="entry name" value="Citrate_synt"/>
    <property type="match status" value="1"/>
</dbReference>
<dbReference type="AlphaFoldDB" id="A0A450TST9"/>
<dbReference type="GO" id="GO:0006099">
    <property type="term" value="P:tricarboxylic acid cycle"/>
    <property type="evidence" value="ECO:0007669"/>
    <property type="project" value="UniProtKB-UniPathway"/>
</dbReference>
<dbReference type="Gene3D" id="1.10.230.10">
    <property type="entry name" value="Cytochrome P450-Terp, domain 2"/>
    <property type="match status" value="1"/>
</dbReference>
<protein>
    <recommendedName>
        <fullName evidence="2">citrate synthase (unknown stereospecificity)</fullName>
        <ecNumber evidence="2">2.3.3.16</ecNumber>
    </recommendedName>
</protein>
<reference evidence="3" key="1">
    <citation type="submission" date="2019-02" db="EMBL/GenBank/DDBJ databases">
        <authorList>
            <person name="Gruber-Vodicka R. H."/>
            <person name="Seah K. B. B."/>
        </authorList>
    </citation>
    <scope>NUCLEOTIDE SEQUENCE</scope>
    <source>
        <strain evidence="3">BECK_BZ131</strain>
    </source>
</reference>
<comment type="pathway">
    <text evidence="1">Carbohydrate metabolism; tricarboxylic acid cycle; isocitrate from oxaloacetate: step 1/2.</text>
</comment>
<evidence type="ECO:0000256" key="2">
    <source>
        <dbReference type="ARBA" id="ARBA00012972"/>
    </source>
</evidence>